<dbReference type="InterPro" id="IPR050289">
    <property type="entry name" value="TorD/DmsD_chaperones"/>
</dbReference>
<dbReference type="RefSeq" id="WP_086046849.1">
    <property type="nucleotide sequence ID" value="NZ_CP017889.1"/>
</dbReference>
<gene>
    <name evidence="2" type="primary">dmsD</name>
    <name evidence="2" type="ORF">K05K4_18720</name>
</gene>
<reference evidence="2" key="1">
    <citation type="submission" date="2016-10" db="EMBL/GenBank/DDBJ databases">
        <title>The High Quality Genome of Vibrio alginolyticus K01M1.</title>
        <authorList>
            <person name="Wendling C."/>
            <person name="Chibani C.M."/>
            <person name="Hertel R."/>
            <person name="Sproer C."/>
            <person name="Bunk B."/>
            <person name="Overmann J."/>
            <person name="Roth O."/>
            <person name="Liesegang H."/>
        </authorList>
    </citation>
    <scope>NUCLEOTIDE SEQUENCE</scope>
    <source>
        <strain evidence="2">K05K4</strain>
    </source>
</reference>
<keyword evidence="1" id="KW-0143">Chaperone</keyword>
<organism evidence="2">
    <name type="scientific">Vibrio alginolyticus</name>
    <dbReference type="NCBI Taxonomy" id="663"/>
    <lineage>
        <taxon>Bacteria</taxon>
        <taxon>Pseudomonadati</taxon>
        <taxon>Pseudomonadota</taxon>
        <taxon>Gammaproteobacteria</taxon>
        <taxon>Vibrionales</taxon>
        <taxon>Vibrionaceae</taxon>
        <taxon>Vibrio</taxon>
    </lineage>
</organism>
<sequence>MKTIIYTLKILGTLFYHKRGKSESVELVRSLVTENVLQAETLHALTSLTDEQLERDFSVVFEGMGTMPVPPWGSVYLDKEQVLFGESNTQYRLFLQQNGIELDSGQREPEDQFGLMLLACAYFLEQDQTQTACELLGKHLMPWGSSYLEQLRYKAPNLFYQRLAEDVSKWLNALIQQQQIEVVKRKIYLNE</sequence>
<accession>A0A1W6ULJ9</accession>
<dbReference type="PANTHER" id="PTHR34227">
    <property type="entry name" value="CHAPERONE PROTEIN YCDY"/>
    <property type="match status" value="1"/>
</dbReference>
<name>A0A1W6ULJ9_VIBAL</name>
<dbReference type="InterPro" id="IPR026269">
    <property type="entry name" value="DmsD-type"/>
</dbReference>
<dbReference type="Gene3D" id="1.10.3480.10">
    <property type="entry name" value="TorD-like"/>
    <property type="match status" value="1"/>
</dbReference>
<dbReference type="PANTHER" id="PTHR34227:SF13">
    <property type="entry name" value="TAT PROOFREADING CHAPERONE DMSD-RELATED"/>
    <property type="match status" value="1"/>
</dbReference>
<protein>
    <submittedName>
        <fullName evidence="2">Tat proofreading chaperone DmsD</fullName>
    </submittedName>
</protein>
<dbReference type="PIRSF" id="PIRSF004690">
    <property type="entry name" value="DmsD"/>
    <property type="match status" value="1"/>
</dbReference>
<dbReference type="Pfam" id="PF02613">
    <property type="entry name" value="Nitrate_red_del"/>
    <property type="match status" value="1"/>
</dbReference>
<dbReference type="AlphaFoldDB" id="A0A1W6ULJ9"/>
<evidence type="ECO:0000256" key="1">
    <source>
        <dbReference type="ARBA" id="ARBA00023186"/>
    </source>
</evidence>
<dbReference type="InterPro" id="IPR020945">
    <property type="entry name" value="DMSO/NO3_reduct_chaperone"/>
</dbReference>
<proteinExistence type="predicted"/>
<dbReference type="EMBL" id="CP017902">
    <property type="protein sequence ID" value="ARP18706.1"/>
    <property type="molecule type" value="Genomic_DNA"/>
</dbReference>
<evidence type="ECO:0000313" key="2">
    <source>
        <dbReference type="EMBL" id="ARP18706.1"/>
    </source>
</evidence>
<dbReference type="InterPro" id="IPR036411">
    <property type="entry name" value="TorD-like_sf"/>
</dbReference>
<dbReference type="SUPFAM" id="SSF89155">
    <property type="entry name" value="TorD-like"/>
    <property type="match status" value="1"/>
</dbReference>